<dbReference type="Proteomes" id="UP000193804">
    <property type="component" value="Unassembled WGS sequence"/>
</dbReference>
<proteinExistence type="predicted"/>
<protein>
    <submittedName>
        <fullName evidence="2">Peptidase MA superfamily protein</fullName>
    </submittedName>
</protein>
<keyword evidence="3" id="KW-1185">Reference proteome</keyword>
<dbReference type="Pfam" id="PF13485">
    <property type="entry name" value="Peptidase_MA_2"/>
    <property type="match status" value="1"/>
</dbReference>
<evidence type="ECO:0000259" key="1">
    <source>
        <dbReference type="Pfam" id="PF13485"/>
    </source>
</evidence>
<feature type="domain" description="Peptidase MA-like" evidence="1">
    <location>
        <begin position="186"/>
        <end position="351"/>
    </location>
</feature>
<organism evidence="2 3">
    <name type="scientific">Marivirga sericea</name>
    <dbReference type="NCBI Taxonomy" id="1028"/>
    <lineage>
        <taxon>Bacteria</taxon>
        <taxon>Pseudomonadati</taxon>
        <taxon>Bacteroidota</taxon>
        <taxon>Cytophagia</taxon>
        <taxon>Cytophagales</taxon>
        <taxon>Marivirgaceae</taxon>
        <taxon>Marivirga</taxon>
    </lineage>
</organism>
<reference evidence="3" key="1">
    <citation type="submission" date="2017-04" db="EMBL/GenBank/DDBJ databases">
        <authorList>
            <person name="Varghese N."/>
            <person name="Submissions S."/>
        </authorList>
    </citation>
    <scope>NUCLEOTIDE SEQUENCE [LARGE SCALE GENOMIC DNA]</scope>
    <source>
        <strain evidence="3">DSM 4125</strain>
    </source>
</reference>
<sequence>MLISTFVLQKTETYMKFQLLILLLSTIAITGYSQQKNKSITPSSWIGKIKMGDANPELVFNIFRDSLGQLAGHVGIPSKGIQGIPLSKVYINQDSIFLEISAAQASFKGIFENNRNTINGMWTEPQNTTALILEPLTKEIDYDNFKKENTSSLNLALTNPHFNFYSEEEDKNVLEDLSKTLESNYLRITKDMQTSFISKIDVFIYPDLKTFHIAINFPNTPDWVVGAASKNELKMVSPLNPGSEHSYESLMKAIVHELAHTIVLNFRKQGLVGLPNWLNEGYAYYEAKQINEAQRELVHKQLLQNRIPSWDELEKANTVQFGDINGYPTSATIIEYLVESYGLAKLKQFIMEPESVEKIYYTSKEDLEDLWLNDLKRN</sequence>
<dbReference type="EMBL" id="FXAW01000001">
    <property type="protein sequence ID" value="SMG09245.1"/>
    <property type="molecule type" value="Genomic_DNA"/>
</dbReference>
<evidence type="ECO:0000313" key="3">
    <source>
        <dbReference type="Proteomes" id="UP000193804"/>
    </source>
</evidence>
<dbReference type="InterPro" id="IPR039568">
    <property type="entry name" value="Peptidase_MA-like_dom"/>
</dbReference>
<evidence type="ECO:0000313" key="2">
    <source>
        <dbReference type="EMBL" id="SMG09245.1"/>
    </source>
</evidence>
<gene>
    <name evidence="2" type="ORF">SAMN05661096_00192</name>
</gene>
<dbReference type="OrthoDB" id="5855557at2"/>
<dbReference type="AlphaFoldDB" id="A0A1X7I618"/>
<accession>A0A1X7I618</accession>
<name>A0A1X7I618_9BACT</name>
<dbReference type="STRING" id="1028.SAMN05661096_00192"/>